<dbReference type="EMBL" id="CP054301">
    <property type="protein sequence ID" value="QKK79338.1"/>
    <property type="molecule type" value="Genomic_DNA"/>
</dbReference>
<dbReference type="RefSeq" id="WP_217909046.1">
    <property type="nucleotide sequence ID" value="NZ_BAAAEF010000003.1"/>
</dbReference>
<accession>A0A859CT27</accession>
<protein>
    <submittedName>
        <fullName evidence="2">Putative secreted protein</fullName>
    </submittedName>
</protein>
<dbReference type="KEGG" id="mpri:MP3633_0602"/>
<reference evidence="2 3" key="1">
    <citation type="submission" date="2020-06" db="EMBL/GenBank/DDBJ databases">
        <authorList>
            <person name="Voronona O.L."/>
            <person name="Aksenova E.I."/>
            <person name="Kunda M.S."/>
            <person name="Semenov A.N."/>
            <person name="Ryzhova N."/>
        </authorList>
    </citation>
    <scope>NUCLEOTIDE SEQUENCE [LARGE SCALE GENOMIC DNA]</scope>
    <source>
        <strain evidence="2 3">MPKMM3633</strain>
    </source>
</reference>
<feature type="signal peptide" evidence="1">
    <location>
        <begin position="1"/>
        <end position="21"/>
    </location>
</feature>
<name>A0A859CT27_9GAMM</name>
<sequence>MTNLTALSLLFSGLSAGLVQALDNACDQTGALSPLALHKHWIMDGWEKRKGGP</sequence>
<gene>
    <name evidence="2" type="ORF">MP3633_0602</name>
</gene>
<proteinExistence type="predicted"/>
<keyword evidence="1" id="KW-0732">Signal</keyword>
<organism evidence="2 3">
    <name type="scientific">Marinomonas primoryensis</name>
    <dbReference type="NCBI Taxonomy" id="178399"/>
    <lineage>
        <taxon>Bacteria</taxon>
        <taxon>Pseudomonadati</taxon>
        <taxon>Pseudomonadota</taxon>
        <taxon>Gammaproteobacteria</taxon>
        <taxon>Oceanospirillales</taxon>
        <taxon>Oceanospirillaceae</taxon>
        <taxon>Marinomonas</taxon>
    </lineage>
</organism>
<dbReference type="AlphaFoldDB" id="A0A859CT27"/>
<feature type="chain" id="PRO_5032938690" evidence="1">
    <location>
        <begin position="22"/>
        <end position="53"/>
    </location>
</feature>
<evidence type="ECO:0000313" key="3">
    <source>
        <dbReference type="Proteomes" id="UP000509371"/>
    </source>
</evidence>
<dbReference type="Proteomes" id="UP000509371">
    <property type="component" value="Chromosome"/>
</dbReference>
<evidence type="ECO:0000313" key="2">
    <source>
        <dbReference type="EMBL" id="QKK79338.1"/>
    </source>
</evidence>
<evidence type="ECO:0000256" key="1">
    <source>
        <dbReference type="SAM" id="SignalP"/>
    </source>
</evidence>